<gene>
    <name evidence="5" type="ORF">DPMN_103798</name>
</gene>
<dbReference type="GO" id="GO:0008630">
    <property type="term" value="P:intrinsic apoptotic signaling pathway in response to DNA damage"/>
    <property type="evidence" value="ECO:0007669"/>
    <property type="project" value="TreeGrafter"/>
</dbReference>
<reference evidence="5" key="2">
    <citation type="submission" date="2020-11" db="EMBL/GenBank/DDBJ databases">
        <authorList>
            <person name="McCartney M.A."/>
            <person name="Auch B."/>
            <person name="Kono T."/>
            <person name="Mallez S."/>
            <person name="Becker A."/>
            <person name="Gohl D.M."/>
            <person name="Silverstein K.A.T."/>
            <person name="Koren S."/>
            <person name="Bechman K.B."/>
            <person name="Herman A."/>
            <person name="Abrahante J.E."/>
            <person name="Garbe J."/>
        </authorList>
    </citation>
    <scope>NUCLEOTIDE SEQUENCE</scope>
    <source>
        <strain evidence="5">Duluth1</strain>
        <tissue evidence="5">Whole animal</tissue>
    </source>
</reference>
<dbReference type="Pfam" id="PF00452">
    <property type="entry name" value="Bcl-2"/>
    <property type="match status" value="1"/>
</dbReference>
<dbReference type="GO" id="GO:0042981">
    <property type="term" value="P:regulation of apoptotic process"/>
    <property type="evidence" value="ECO:0007669"/>
    <property type="project" value="InterPro"/>
</dbReference>
<dbReference type="PROSITE" id="PS50062">
    <property type="entry name" value="BCL2_FAMILY"/>
    <property type="match status" value="1"/>
</dbReference>
<evidence type="ECO:0000256" key="1">
    <source>
        <dbReference type="ARBA" id="ARBA00009458"/>
    </source>
</evidence>
<dbReference type="GO" id="GO:0001836">
    <property type="term" value="P:release of cytochrome c from mitochondria"/>
    <property type="evidence" value="ECO:0007669"/>
    <property type="project" value="TreeGrafter"/>
</dbReference>
<feature type="domain" description="Bcl-2 Bcl-2 homology region 1-3" evidence="4">
    <location>
        <begin position="68"/>
        <end position="169"/>
    </location>
</feature>
<comment type="similarity">
    <text evidence="1">Belongs to the Bcl-2 family.</text>
</comment>
<name>A0A9D4K2S3_DREPO</name>
<dbReference type="InterPro" id="IPR046371">
    <property type="entry name" value="Bcl-2_BH1-3"/>
</dbReference>
<accession>A0A9D4K2S3</accession>
<feature type="transmembrane region" description="Helical" evidence="3">
    <location>
        <begin position="179"/>
        <end position="197"/>
    </location>
</feature>
<organism evidence="5 6">
    <name type="scientific">Dreissena polymorpha</name>
    <name type="common">Zebra mussel</name>
    <name type="synonym">Mytilus polymorpha</name>
    <dbReference type="NCBI Taxonomy" id="45954"/>
    <lineage>
        <taxon>Eukaryota</taxon>
        <taxon>Metazoa</taxon>
        <taxon>Spiralia</taxon>
        <taxon>Lophotrochozoa</taxon>
        <taxon>Mollusca</taxon>
        <taxon>Bivalvia</taxon>
        <taxon>Autobranchia</taxon>
        <taxon>Heteroconchia</taxon>
        <taxon>Euheterodonta</taxon>
        <taxon>Imparidentia</taxon>
        <taxon>Neoheterodontei</taxon>
        <taxon>Myida</taxon>
        <taxon>Dreissenoidea</taxon>
        <taxon>Dreissenidae</taxon>
        <taxon>Dreissena</taxon>
    </lineage>
</organism>
<evidence type="ECO:0000313" key="6">
    <source>
        <dbReference type="Proteomes" id="UP000828390"/>
    </source>
</evidence>
<evidence type="ECO:0000256" key="3">
    <source>
        <dbReference type="SAM" id="Phobius"/>
    </source>
</evidence>
<evidence type="ECO:0000313" key="5">
    <source>
        <dbReference type="EMBL" id="KAH3830553.1"/>
    </source>
</evidence>
<dbReference type="SUPFAM" id="SSF56854">
    <property type="entry name" value="Bcl-2 inhibitors of programmed cell death"/>
    <property type="match status" value="1"/>
</dbReference>
<keyword evidence="3" id="KW-0812">Transmembrane</keyword>
<evidence type="ECO:0000259" key="4">
    <source>
        <dbReference type="Pfam" id="PF00452"/>
    </source>
</evidence>
<dbReference type="Gene3D" id="1.10.437.10">
    <property type="entry name" value="Blc2-like"/>
    <property type="match status" value="1"/>
</dbReference>
<proteinExistence type="inferred from homology"/>
<keyword evidence="2" id="KW-0053">Apoptosis</keyword>
<keyword evidence="3" id="KW-1133">Transmembrane helix</keyword>
<dbReference type="InterPro" id="IPR026298">
    <property type="entry name" value="Bcl-2_fam"/>
</dbReference>
<dbReference type="AlphaFoldDB" id="A0A9D4K2S3"/>
<dbReference type="EMBL" id="JAIWYP010000004">
    <property type="protein sequence ID" value="KAH3830553.1"/>
    <property type="molecule type" value="Genomic_DNA"/>
</dbReference>
<dbReference type="PANTHER" id="PTHR11256:SF21">
    <property type="entry name" value="BCL-2 BCL-2 HOMOLOGY REGION 1-3 DOMAIN-CONTAINING PROTEIN"/>
    <property type="match status" value="1"/>
</dbReference>
<evidence type="ECO:0000256" key="2">
    <source>
        <dbReference type="ARBA" id="ARBA00022703"/>
    </source>
</evidence>
<protein>
    <recommendedName>
        <fullName evidence="4">Bcl-2 Bcl-2 homology region 1-3 domain-containing protein</fullName>
    </recommendedName>
</protein>
<sequence length="208" mass="23934">MGKTPVSQEETEEEGKVLFSNFLVKEICKERNKVENEQITPELLQKELHLCTPSDHKNQAWIQVGTELRRYADDFAKSKERKKVRNKANEILERQGSSPIAREQFRAMLSELLKGGITRHKIIVLFFFCVDVTIAAMYRTIELCRDLVQWSLEFIVEKVCSWVQNNGGWGAVFDSSMKFIGKAATVLIFGVLCYYGYKRFSQVAPVLD</sequence>
<keyword evidence="3" id="KW-0472">Membrane</keyword>
<dbReference type="GO" id="GO:0097192">
    <property type="term" value="P:extrinsic apoptotic signaling pathway in absence of ligand"/>
    <property type="evidence" value="ECO:0007669"/>
    <property type="project" value="TreeGrafter"/>
</dbReference>
<dbReference type="InterPro" id="IPR002475">
    <property type="entry name" value="Bcl2-like"/>
</dbReference>
<comment type="caution">
    <text evidence="5">The sequence shown here is derived from an EMBL/GenBank/DDBJ whole genome shotgun (WGS) entry which is preliminary data.</text>
</comment>
<dbReference type="Proteomes" id="UP000828390">
    <property type="component" value="Unassembled WGS sequence"/>
</dbReference>
<dbReference type="GO" id="GO:0005741">
    <property type="term" value="C:mitochondrial outer membrane"/>
    <property type="evidence" value="ECO:0007669"/>
    <property type="project" value="TreeGrafter"/>
</dbReference>
<feature type="transmembrane region" description="Helical" evidence="3">
    <location>
        <begin position="122"/>
        <end position="141"/>
    </location>
</feature>
<keyword evidence="6" id="KW-1185">Reference proteome</keyword>
<dbReference type="GO" id="GO:0051400">
    <property type="term" value="F:BH domain binding"/>
    <property type="evidence" value="ECO:0007669"/>
    <property type="project" value="TreeGrafter"/>
</dbReference>
<dbReference type="InterPro" id="IPR036834">
    <property type="entry name" value="Bcl-2-like_sf"/>
</dbReference>
<dbReference type="PANTHER" id="PTHR11256">
    <property type="entry name" value="BCL-2 RELATED"/>
    <property type="match status" value="1"/>
</dbReference>
<reference evidence="5" key="1">
    <citation type="journal article" date="2019" name="bioRxiv">
        <title>The Genome of the Zebra Mussel, Dreissena polymorpha: A Resource for Invasive Species Research.</title>
        <authorList>
            <person name="McCartney M.A."/>
            <person name="Auch B."/>
            <person name="Kono T."/>
            <person name="Mallez S."/>
            <person name="Zhang Y."/>
            <person name="Obille A."/>
            <person name="Becker A."/>
            <person name="Abrahante J.E."/>
            <person name="Garbe J."/>
            <person name="Badalamenti J.P."/>
            <person name="Herman A."/>
            <person name="Mangelson H."/>
            <person name="Liachko I."/>
            <person name="Sullivan S."/>
            <person name="Sone E.D."/>
            <person name="Koren S."/>
            <person name="Silverstein K.A.T."/>
            <person name="Beckman K.B."/>
            <person name="Gohl D.M."/>
        </authorList>
    </citation>
    <scope>NUCLEOTIDE SEQUENCE</scope>
    <source>
        <strain evidence="5">Duluth1</strain>
        <tissue evidence="5">Whole animal</tissue>
    </source>
</reference>